<evidence type="ECO:0000256" key="2">
    <source>
        <dbReference type="SAM" id="MobiDB-lite"/>
    </source>
</evidence>
<feature type="compositionally biased region" description="Low complexity" evidence="2">
    <location>
        <begin position="448"/>
        <end position="463"/>
    </location>
</feature>
<evidence type="ECO:0000259" key="3">
    <source>
        <dbReference type="PROSITE" id="PS50102"/>
    </source>
</evidence>
<dbReference type="PANTHER" id="PTHR14738">
    <property type="entry name" value="ZINC FINGER CCCH DOMAIN-CONTAINING PROTEIN 14"/>
    <property type="match status" value="1"/>
</dbReference>
<proteinExistence type="evidence at transcript level"/>
<dbReference type="SMART" id="SM00360">
    <property type="entry name" value="RRM"/>
    <property type="match status" value="1"/>
</dbReference>
<feature type="compositionally biased region" description="Polar residues" evidence="2">
    <location>
        <begin position="433"/>
        <end position="444"/>
    </location>
</feature>
<feature type="compositionally biased region" description="Polar residues" evidence="2">
    <location>
        <begin position="139"/>
        <end position="151"/>
    </location>
</feature>
<feature type="compositionally biased region" description="Low complexity" evidence="2">
    <location>
        <begin position="279"/>
        <end position="290"/>
    </location>
</feature>
<reference evidence="4" key="1">
    <citation type="submission" date="2010-04" db="EMBL/GenBank/DDBJ databases">
        <authorList>
            <person name="Reid K.E."/>
            <person name="Liao N."/>
            <person name="Chan S."/>
            <person name="Docking R."/>
            <person name="Taylor G."/>
            <person name="Moore R."/>
            <person name="Mayo M."/>
            <person name="Munro S."/>
            <person name="King J."/>
            <person name="Yanchuk A."/>
            <person name="Holt R."/>
            <person name="Jones S."/>
            <person name="Marra M."/>
            <person name="Ritland C.E."/>
            <person name="Ritland K."/>
            <person name="Bohlmann J."/>
        </authorList>
    </citation>
    <scope>NUCLEOTIDE SEQUENCE</scope>
    <source>
        <tissue evidence="4">Buds collected with no treatment. Collection October 2007</tissue>
    </source>
</reference>
<feature type="region of interest" description="Disordered" evidence="2">
    <location>
        <begin position="258"/>
        <end position="291"/>
    </location>
</feature>
<dbReference type="SUPFAM" id="SSF54928">
    <property type="entry name" value="RNA-binding domain, RBD"/>
    <property type="match status" value="1"/>
</dbReference>
<dbReference type="PANTHER" id="PTHR14738:SF32">
    <property type="entry name" value="RNA BINDING (RRM_RBD_RNP MOTIFS) FAMILY PROTEIN"/>
    <property type="match status" value="1"/>
</dbReference>
<protein>
    <recommendedName>
        <fullName evidence="3">RRM domain-containing protein</fullName>
    </recommendedName>
</protein>
<dbReference type="PROSITE" id="PS50102">
    <property type="entry name" value="RRM"/>
    <property type="match status" value="1"/>
</dbReference>
<dbReference type="InterPro" id="IPR035979">
    <property type="entry name" value="RBD_domain_sf"/>
</dbReference>
<feature type="region of interest" description="Disordered" evidence="2">
    <location>
        <begin position="420"/>
        <end position="485"/>
    </location>
</feature>
<dbReference type="Pfam" id="PF00076">
    <property type="entry name" value="RRM_1"/>
    <property type="match status" value="1"/>
</dbReference>
<name>D5A8E5_PICSI</name>
<dbReference type="AlphaFoldDB" id="D5A8E5"/>
<keyword evidence="1" id="KW-0694">RNA-binding</keyword>
<dbReference type="InterPro" id="IPR012677">
    <property type="entry name" value="Nucleotide-bd_a/b_plait_sf"/>
</dbReference>
<evidence type="ECO:0000256" key="1">
    <source>
        <dbReference type="PROSITE-ProRule" id="PRU00176"/>
    </source>
</evidence>
<dbReference type="InterPro" id="IPR040366">
    <property type="entry name" value="Nab2/ZC3H14"/>
</dbReference>
<feature type="region of interest" description="Disordered" evidence="2">
    <location>
        <begin position="118"/>
        <end position="160"/>
    </location>
</feature>
<dbReference type="GO" id="GO:0005737">
    <property type="term" value="C:cytoplasm"/>
    <property type="evidence" value="ECO:0007669"/>
    <property type="project" value="TreeGrafter"/>
</dbReference>
<dbReference type="Gene3D" id="3.30.70.330">
    <property type="match status" value="1"/>
</dbReference>
<organism evidence="4">
    <name type="scientific">Picea sitchensis</name>
    <name type="common">Sitka spruce</name>
    <name type="synonym">Pinus sitchensis</name>
    <dbReference type="NCBI Taxonomy" id="3332"/>
    <lineage>
        <taxon>Eukaryota</taxon>
        <taxon>Viridiplantae</taxon>
        <taxon>Streptophyta</taxon>
        <taxon>Embryophyta</taxon>
        <taxon>Tracheophyta</taxon>
        <taxon>Spermatophyta</taxon>
        <taxon>Pinopsida</taxon>
        <taxon>Pinidae</taxon>
        <taxon>Conifers I</taxon>
        <taxon>Pinales</taxon>
        <taxon>Pinaceae</taxon>
        <taxon>Picea</taxon>
    </lineage>
</organism>
<dbReference type="EMBL" id="BT122435">
    <property type="protein sequence ID" value="ADE75814.1"/>
    <property type="molecule type" value="mRNA"/>
</dbReference>
<dbReference type="GO" id="GO:0005634">
    <property type="term" value="C:nucleus"/>
    <property type="evidence" value="ECO:0007669"/>
    <property type="project" value="TreeGrafter"/>
</dbReference>
<sequence length="485" mass="53343">MAVAMKAAAAAAEDAAKVKSAGSVFDRLGKRIDSGFNGLHEAVEEDMLDDGNNVENTMTAAVYQGHEYQQRTQVHSRLSRGLTDDAAMMDSESMIPSNPATYNEGYDEVQEDARYTRHYASVSTRRKQLETTESDGVSRLSNFERQPIQDQEPQKPHEESVTVKYRLARNSDEVARESRMQKTSLSEAPSSSRKIVNISVNVNTWKSPHFQSARDAVDREPRTSNTDTKILSDHNEMDIDGTLPENSDMRLQAESGQIAPATDPNGISGTDYPSDVRKGTSSVSGVNTSVRPEDADSRTVFVSNVHFAATKEAITKHFSRCGEVVKVIMLTDVATGQPKGSAYIEFSCRETAEIALTLNETSFMSRMLKVVRKNASHVEPSIIARPPLRRPLPYSAWRPTRAVYGRGLASTYRRGYMPRPFGSRSLQWRRDTSSGGTSDNSAPTLNEPPSGGNPAGPASGQSPRPLTYIRNATKLSNENADKTQE</sequence>
<accession>D5A8E5</accession>
<feature type="domain" description="RRM" evidence="3">
    <location>
        <begin position="298"/>
        <end position="375"/>
    </location>
</feature>
<dbReference type="GO" id="GO:0008143">
    <property type="term" value="F:poly(A) binding"/>
    <property type="evidence" value="ECO:0007669"/>
    <property type="project" value="InterPro"/>
</dbReference>
<dbReference type="GO" id="GO:0043488">
    <property type="term" value="P:regulation of mRNA stability"/>
    <property type="evidence" value="ECO:0007669"/>
    <property type="project" value="InterPro"/>
</dbReference>
<dbReference type="InterPro" id="IPR000504">
    <property type="entry name" value="RRM_dom"/>
</dbReference>
<evidence type="ECO:0000313" key="4">
    <source>
        <dbReference type="EMBL" id="ADE75814.1"/>
    </source>
</evidence>